<keyword evidence="3" id="KW-0408">Iron</keyword>
<proteinExistence type="predicted"/>
<dbReference type="PANTHER" id="PTHR21496:SF23">
    <property type="entry name" value="3-PHENYLPROPIONATE_CINNAMIC ACID DIOXYGENASE FERREDOXIN SUBUNIT"/>
    <property type="match status" value="1"/>
</dbReference>
<dbReference type="Proteomes" id="UP001552427">
    <property type="component" value="Unassembled WGS sequence"/>
</dbReference>
<dbReference type="Gene3D" id="2.102.10.10">
    <property type="entry name" value="Rieske [2Fe-2S] iron-sulphur domain"/>
    <property type="match status" value="1"/>
</dbReference>
<keyword evidence="2" id="KW-0479">Metal-binding</keyword>
<dbReference type="CDD" id="cd03528">
    <property type="entry name" value="Rieske_RO_ferredoxin"/>
    <property type="match status" value="1"/>
</dbReference>
<dbReference type="InterPro" id="IPR036922">
    <property type="entry name" value="Rieske_2Fe-2S_sf"/>
</dbReference>
<evidence type="ECO:0000256" key="1">
    <source>
        <dbReference type="ARBA" id="ARBA00022714"/>
    </source>
</evidence>
<dbReference type="EMBL" id="JBFARM010000020">
    <property type="protein sequence ID" value="MEV4292767.1"/>
    <property type="molecule type" value="Genomic_DNA"/>
</dbReference>
<sequence length="104" mass="10827">MTYRLVCHLSDIPEGGLLGVETSGTPLALVRDGDEVFALHDVCPHAGATLSEGEVDGGTLECWLHGSCFDIRTGKPVAPNTLPVTTYPVKVEDGGVFVAVPPPG</sequence>
<dbReference type="PROSITE" id="PS51296">
    <property type="entry name" value="RIESKE"/>
    <property type="match status" value="1"/>
</dbReference>
<evidence type="ECO:0000313" key="7">
    <source>
        <dbReference type="Proteomes" id="UP001552427"/>
    </source>
</evidence>
<organism evidence="6 7">
    <name type="scientific">Nonomuraea bangladeshensis</name>
    <dbReference type="NCBI Taxonomy" id="404385"/>
    <lineage>
        <taxon>Bacteria</taxon>
        <taxon>Bacillati</taxon>
        <taxon>Actinomycetota</taxon>
        <taxon>Actinomycetes</taxon>
        <taxon>Streptosporangiales</taxon>
        <taxon>Streptosporangiaceae</taxon>
        <taxon>Nonomuraea</taxon>
    </lineage>
</organism>
<keyword evidence="1" id="KW-0001">2Fe-2S</keyword>
<protein>
    <submittedName>
        <fullName evidence="6">Non-heme iron oxygenase ferredoxin subunit</fullName>
    </submittedName>
</protein>
<keyword evidence="4" id="KW-0411">Iron-sulfur</keyword>
<keyword evidence="7" id="KW-1185">Reference proteome</keyword>
<name>A0ABV3HJP0_9ACTN</name>
<evidence type="ECO:0000256" key="4">
    <source>
        <dbReference type="ARBA" id="ARBA00023014"/>
    </source>
</evidence>
<gene>
    <name evidence="6" type="ORF">AB0K40_45285</name>
</gene>
<comment type="caution">
    <text evidence="6">The sequence shown here is derived from an EMBL/GenBank/DDBJ whole genome shotgun (WGS) entry which is preliminary data.</text>
</comment>
<reference evidence="6 7" key="1">
    <citation type="submission" date="2024-06" db="EMBL/GenBank/DDBJ databases">
        <title>The Natural Products Discovery Center: Release of the First 8490 Sequenced Strains for Exploring Actinobacteria Biosynthetic Diversity.</title>
        <authorList>
            <person name="Kalkreuter E."/>
            <person name="Kautsar S.A."/>
            <person name="Yang D."/>
            <person name="Bader C.D."/>
            <person name="Teijaro C.N."/>
            <person name="Fluegel L."/>
            <person name="Davis C.M."/>
            <person name="Simpson J.R."/>
            <person name="Lauterbach L."/>
            <person name="Steele A.D."/>
            <person name="Gui C."/>
            <person name="Meng S."/>
            <person name="Li G."/>
            <person name="Viehrig K."/>
            <person name="Ye F."/>
            <person name="Su P."/>
            <person name="Kiefer A.F."/>
            <person name="Nichols A."/>
            <person name="Cepeda A.J."/>
            <person name="Yan W."/>
            <person name="Fan B."/>
            <person name="Jiang Y."/>
            <person name="Adhikari A."/>
            <person name="Zheng C.-J."/>
            <person name="Schuster L."/>
            <person name="Cowan T.M."/>
            <person name="Smanski M.J."/>
            <person name="Chevrette M.G."/>
            <person name="De Carvalho L.P.S."/>
            <person name="Shen B."/>
        </authorList>
    </citation>
    <scope>NUCLEOTIDE SEQUENCE [LARGE SCALE GENOMIC DNA]</scope>
    <source>
        <strain evidence="6 7">NPDC049574</strain>
    </source>
</reference>
<feature type="domain" description="Rieske" evidence="5">
    <location>
        <begin position="4"/>
        <end position="98"/>
    </location>
</feature>
<evidence type="ECO:0000259" key="5">
    <source>
        <dbReference type="PROSITE" id="PS51296"/>
    </source>
</evidence>
<accession>A0ABV3HJP0</accession>
<dbReference type="RefSeq" id="WP_364463372.1">
    <property type="nucleotide sequence ID" value="NZ_JBFARM010000020.1"/>
</dbReference>
<evidence type="ECO:0000256" key="2">
    <source>
        <dbReference type="ARBA" id="ARBA00022723"/>
    </source>
</evidence>
<dbReference type="InterPro" id="IPR017941">
    <property type="entry name" value="Rieske_2Fe-2S"/>
</dbReference>
<dbReference type="SUPFAM" id="SSF50022">
    <property type="entry name" value="ISP domain"/>
    <property type="match status" value="1"/>
</dbReference>
<evidence type="ECO:0000313" key="6">
    <source>
        <dbReference type="EMBL" id="MEV4292767.1"/>
    </source>
</evidence>
<evidence type="ECO:0000256" key="3">
    <source>
        <dbReference type="ARBA" id="ARBA00023004"/>
    </source>
</evidence>
<dbReference type="Pfam" id="PF00355">
    <property type="entry name" value="Rieske"/>
    <property type="match status" value="1"/>
</dbReference>
<dbReference type="PANTHER" id="PTHR21496">
    <property type="entry name" value="FERREDOXIN-RELATED"/>
    <property type="match status" value="1"/>
</dbReference>